<dbReference type="STRING" id="1965070.A0A443RIX7"/>
<comment type="similarity">
    <text evidence="31">Belongs to the peptidase M3 family.</text>
</comment>
<feature type="domain" description="OBG-type G" evidence="41">
    <location>
        <begin position="2304"/>
        <end position="2478"/>
    </location>
</feature>
<feature type="compositionally biased region" description="Basic and acidic residues" evidence="33">
    <location>
        <begin position="1"/>
        <end position="18"/>
    </location>
</feature>
<dbReference type="PROSITE" id="PS50008">
    <property type="entry name" value="PIPLC_Y_DOMAIN"/>
    <property type="match status" value="1"/>
</dbReference>
<dbReference type="GO" id="GO:0004435">
    <property type="term" value="F:phosphatidylinositol-4,5-bisphosphate phospholipase C activity"/>
    <property type="evidence" value="ECO:0007669"/>
    <property type="project" value="UniProtKB-EC"/>
</dbReference>
<evidence type="ECO:0000256" key="28">
    <source>
        <dbReference type="ARBA" id="ARBA00023674"/>
    </source>
</evidence>
<keyword evidence="19 32" id="KW-0442">Lipid degradation</keyword>
<evidence type="ECO:0000256" key="19">
    <source>
        <dbReference type="ARBA" id="ARBA00022963"/>
    </source>
</evidence>
<dbReference type="NCBIfam" id="TIGR02729">
    <property type="entry name" value="Obg_CgtA"/>
    <property type="match status" value="1"/>
</dbReference>
<feature type="domain" description="UBC core" evidence="39">
    <location>
        <begin position="1987"/>
        <end position="2142"/>
    </location>
</feature>
<evidence type="ECO:0000259" key="42">
    <source>
        <dbReference type="PROSITE" id="PS51883"/>
    </source>
</evidence>
<dbReference type="PROSITE" id="PS50127">
    <property type="entry name" value="UBC_2"/>
    <property type="match status" value="1"/>
</dbReference>
<dbReference type="SUPFAM" id="SSF47473">
    <property type="entry name" value="EF-hand"/>
    <property type="match status" value="1"/>
</dbReference>
<dbReference type="Gene3D" id="2.30.29.30">
    <property type="entry name" value="Pleckstrin-homology domain (PH domain)/Phosphotyrosine-binding domain (PTB)"/>
    <property type="match status" value="1"/>
</dbReference>
<keyword evidence="6 30" id="KW-0728">SH3 domain</keyword>
<dbReference type="Gene3D" id="3.40.390.10">
    <property type="entry name" value="Collagenase (Catalytic Domain)"/>
    <property type="match status" value="1"/>
</dbReference>
<dbReference type="EC" id="3.1.4.11" evidence="5 32"/>
<dbReference type="PANTHER" id="PTHR10336:SF159">
    <property type="entry name" value="1-PHOSPHATIDYLINOSITOL 4,5-BISPHOSPHATE PHOSPHODIESTERASE GAMMA"/>
    <property type="match status" value="1"/>
</dbReference>
<keyword evidence="27" id="KW-0456">Lyase</keyword>
<dbReference type="InterPro" id="IPR036860">
    <property type="entry name" value="SH2_dom_sf"/>
</dbReference>
<dbReference type="SMART" id="SM00233">
    <property type="entry name" value="PH"/>
    <property type="match status" value="2"/>
</dbReference>
<dbReference type="FunFam" id="2.30.30.40:FF:000051">
    <property type="entry name" value="1-phosphatidylinositol 4,5-bisphosphate phosphodiesterase gamma"/>
    <property type="match status" value="1"/>
</dbReference>
<dbReference type="PROSITE" id="PS50007">
    <property type="entry name" value="PIPLC_X_DOMAIN"/>
    <property type="match status" value="1"/>
</dbReference>
<dbReference type="GO" id="GO:0010634">
    <property type="term" value="P:positive regulation of epithelial cell migration"/>
    <property type="evidence" value="ECO:0007669"/>
    <property type="project" value="TreeGrafter"/>
</dbReference>
<feature type="region of interest" description="Disordered" evidence="33">
    <location>
        <begin position="1260"/>
        <end position="1285"/>
    </location>
</feature>
<dbReference type="SUPFAM" id="SSF54495">
    <property type="entry name" value="UBC-like"/>
    <property type="match status" value="1"/>
</dbReference>
<dbReference type="InterPro" id="IPR000980">
    <property type="entry name" value="SH2"/>
</dbReference>
<dbReference type="GO" id="GO:0004222">
    <property type="term" value="F:metalloendopeptidase activity"/>
    <property type="evidence" value="ECO:0007669"/>
    <property type="project" value="InterPro"/>
</dbReference>
<feature type="domain" description="C2" evidence="37">
    <location>
        <begin position="1791"/>
        <end position="1906"/>
    </location>
</feature>
<dbReference type="PROSITE" id="PS51710">
    <property type="entry name" value="G_OBG"/>
    <property type="match status" value="1"/>
</dbReference>
<dbReference type="InterPro" id="IPR000909">
    <property type="entry name" value="PLipase_C_PInositol-sp_X_dom"/>
</dbReference>
<evidence type="ECO:0000259" key="40">
    <source>
        <dbReference type="PROSITE" id="PS50222"/>
    </source>
</evidence>
<dbReference type="Pfam" id="PF00179">
    <property type="entry name" value="UQ_con"/>
    <property type="match status" value="1"/>
</dbReference>
<evidence type="ECO:0000256" key="23">
    <source>
        <dbReference type="ARBA" id="ARBA00023128"/>
    </source>
</evidence>
<dbReference type="Pfam" id="PF01926">
    <property type="entry name" value="MMR_HSR1"/>
    <property type="match status" value="1"/>
</dbReference>
<evidence type="ECO:0000256" key="25">
    <source>
        <dbReference type="ARBA" id="ARBA00023157"/>
    </source>
</evidence>
<keyword evidence="17" id="KW-0460">Magnesium</keyword>
<dbReference type="Pfam" id="PF00168">
    <property type="entry name" value="C2"/>
    <property type="match status" value="1"/>
</dbReference>
<feature type="domain" description="Obg" evidence="42">
    <location>
        <begin position="2148"/>
        <end position="2303"/>
    </location>
</feature>
<dbReference type="InterPro" id="IPR036028">
    <property type="entry name" value="SH3-like_dom_sf"/>
</dbReference>
<evidence type="ECO:0000259" key="41">
    <source>
        <dbReference type="PROSITE" id="PS51710"/>
    </source>
</evidence>
<keyword evidence="16" id="KW-0106">Calcium</keyword>
<evidence type="ECO:0000256" key="14">
    <source>
        <dbReference type="ARBA" id="ARBA00022801"/>
    </source>
</evidence>
<dbReference type="CDD" id="cd13362">
    <property type="entry name" value="PH_PLC_gamma"/>
    <property type="match status" value="1"/>
</dbReference>
<dbReference type="InterPro" id="IPR006073">
    <property type="entry name" value="GTP-bd"/>
</dbReference>
<evidence type="ECO:0000256" key="10">
    <source>
        <dbReference type="ARBA" id="ARBA00022723"/>
    </source>
</evidence>
<organism evidence="44 45">
    <name type="scientific">Dinothrombium tinctorium</name>
    <dbReference type="NCBI Taxonomy" id="1965070"/>
    <lineage>
        <taxon>Eukaryota</taxon>
        <taxon>Metazoa</taxon>
        <taxon>Ecdysozoa</taxon>
        <taxon>Arthropoda</taxon>
        <taxon>Chelicerata</taxon>
        <taxon>Arachnida</taxon>
        <taxon>Acari</taxon>
        <taxon>Acariformes</taxon>
        <taxon>Trombidiformes</taxon>
        <taxon>Prostigmata</taxon>
        <taxon>Anystina</taxon>
        <taxon>Parasitengona</taxon>
        <taxon>Trombidioidea</taxon>
        <taxon>Trombidiidae</taxon>
        <taxon>Dinothrombium</taxon>
    </lineage>
</organism>
<dbReference type="InterPro" id="IPR035892">
    <property type="entry name" value="C2_domain_sf"/>
</dbReference>
<dbReference type="SMART" id="SM00149">
    <property type="entry name" value="PLCYc"/>
    <property type="match status" value="1"/>
</dbReference>
<dbReference type="CDD" id="cd06457">
    <property type="entry name" value="M3A_MIP"/>
    <property type="match status" value="1"/>
</dbReference>
<evidence type="ECO:0000256" key="7">
    <source>
        <dbReference type="ARBA" id="ARBA00022517"/>
    </source>
</evidence>
<keyword evidence="18" id="KW-0809">Transit peptide</keyword>
<dbReference type="FunFam" id="3.20.20.190:FF:000004">
    <property type="entry name" value="1-phosphatidylinositol 4,5-bisphosphate phosphodiesterase gamma"/>
    <property type="match status" value="1"/>
</dbReference>
<dbReference type="Gene3D" id="3.20.20.190">
    <property type="entry name" value="Phosphatidylinositol (PI) phosphodiesterase"/>
    <property type="match status" value="2"/>
</dbReference>
<evidence type="ECO:0000256" key="11">
    <source>
        <dbReference type="ARBA" id="ARBA00022737"/>
    </source>
</evidence>
<dbReference type="Gene3D" id="2.60.40.150">
    <property type="entry name" value="C2 domain"/>
    <property type="match status" value="1"/>
</dbReference>
<dbReference type="EMBL" id="NCKU01000518">
    <property type="protein sequence ID" value="RWS15208.1"/>
    <property type="molecule type" value="Genomic_DNA"/>
</dbReference>
<comment type="cofactor">
    <cofactor evidence="31">
        <name>Zn(2+)</name>
        <dbReference type="ChEBI" id="CHEBI:29105"/>
    </cofactor>
    <text evidence="31">Binds 1 zinc ion.</text>
</comment>
<dbReference type="PROSITE" id="PS50004">
    <property type="entry name" value="C2"/>
    <property type="match status" value="1"/>
</dbReference>
<dbReference type="CDD" id="cd08592">
    <property type="entry name" value="PI-PLCc_gamma"/>
    <property type="match status" value="1"/>
</dbReference>
<comment type="caution">
    <text evidence="44">The sequence shown here is derived from an EMBL/GenBank/DDBJ whole genome shotgun (WGS) entry which is preliminary data.</text>
</comment>
<evidence type="ECO:0000256" key="30">
    <source>
        <dbReference type="PROSITE-ProRule" id="PRU00192"/>
    </source>
</evidence>
<feature type="domain" description="SH2" evidence="34">
    <location>
        <begin position="1387"/>
        <end position="1476"/>
    </location>
</feature>
<dbReference type="InterPro" id="IPR009069">
    <property type="entry name" value="Cys_alpha_HP_mot_SF"/>
</dbReference>
<dbReference type="InterPro" id="IPR001849">
    <property type="entry name" value="PH_domain"/>
</dbReference>
<evidence type="ECO:0000256" key="6">
    <source>
        <dbReference type="ARBA" id="ARBA00022443"/>
    </source>
</evidence>
<keyword evidence="26" id="KW-0807">Transducer</keyword>
<dbReference type="PANTHER" id="PTHR10336">
    <property type="entry name" value="PHOSPHOINOSITIDE-SPECIFIC PHOSPHOLIPASE C FAMILY PROTEIN"/>
    <property type="match status" value="1"/>
</dbReference>
<dbReference type="GO" id="GO:0005525">
    <property type="term" value="F:GTP binding"/>
    <property type="evidence" value="ECO:0007669"/>
    <property type="project" value="UniProtKB-KW"/>
</dbReference>
<evidence type="ECO:0000256" key="31">
    <source>
        <dbReference type="RuleBase" id="RU003435"/>
    </source>
</evidence>
<dbReference type="Pfam" id="PF00017">
    <property type="entry name" value="SH2"/>
    <property type="match status" value="2"/>
</dbReference>
<dbReference type="InterPro" id="IPR001711">
    <property type="entry name" value="PLipase_C_Pinositol-sp_Y"/>
</dbReference>
<dbReference type="SUPFAM" id="SSF55486">
    <property type="entry name" value="Metalloproteases ('zincins'), catalytic domain"/>
    <property type="match status" value="1"/>
</dbReference>
<dbReference type="PRINTS" id="PR00401">
    <property type="entry name" value="SH2DOMAIN"/>
</dbReference>
<dbReference type="CDD" id="cd23807">
    <property type="entry name" value="UEV_UBE2V"/>
    <property type="match status" value="1"/>
</dbReference>
<feature type="domain" description="EF-hand" evidence="40">
    <location>
        <begin position="939"/>
        <end position="970"/>
    </location>
</feature>
<dbReference type="Pfam" id="PF00169">
    <property type="entry name" value="PH"/>
    <property type="match status" value="1"/>
</dbReference>
<evidence type="ECO:0000256" key="3">
    <source>
        <dbReference type="ARBA" id="ARBA00004173"/>
    </source>
</evidence>
<evidence type="ECO:0000256" key="27">
    <source>
        <dbReference type="ARBA" id="ARBA00023239"/>
    </source>
</evidence>
<dbReference type="Pfam" id="PF23583">
    <property type="entry name" value="EF_HAND_2_PLCG"/>
    <property type="match status" value="1"/>
</dbReference>
<dbReference type="GO" id="GO:0046488">
    <property type="term" value="P:phosphatidylinositol metabolic process"/>
    <property type="evidence" value="ECO:0007669"/>
    <property type="project" value="TreeGrafter"/>
</dbReference>
<dbReference type="CDD" id="cd09932">
    <property type="entry name" value="SH2_C-SH2_PLC_gamma_like"/>
    <property type="match status" value="1"/>
</dbReference>
<dbReference type="OrthoDB" id="269822at2759"/>
<dbReference type="GO" id="GO:0005739">
    <property type="term" value="C:mitochondrion"/>
    <property type="evidence" value="ECO:0007669"/>
    <property type="project" value="UniProtKB-SubCell"/>
</dbReference>
<dbReference type="PROSITE" id="PS50002">
    <property type="entry name" value="SH3"/>
    <property type="match status" value="1"/>
</dbReference>
<comment type="catalytic activity">
    <reaction evidence="28">
        <text>a 1,2-diacyl-sn-glycero-3-phospho-(1D-myo-inositol-4,5-bisphosphate) + H2O = 1D-myo-inositol 1,4,5-trisphosphate + a 1,2-diacyl-sn-glycerol + H(+)</text>
        <dbReference type="Rhea" id="RHEA:33179"/>
        <dbReference type="ChEBI" id="CHEBI:15377"/>
        <dbReference type="ChEBI" id="CHEBI:15378"/>
        <dbReference type="ChEBI" id="CHEBI:17815"/>
        <dbReference type="ChEBI" id="CHEBI:58456"/>
        <dbReference type="ChEBI" id="CHEBI:203600"/>
        <dbReference type="EC" id="3.1.4.11"/>
    </reaction>
    <physiologicalReaction direction="left-to-right" evidence="28">
        <dbReference type="Rhea" id="RHEA:33180"/>
    </physiologicalReaction>
</comment>
<dbReference type="SMART" id="SM00326">
    <property type="entry name" value="SH3"/>
    <property type="match status" value="1"/>
</dbReference>
<dbReference type="PROSITE" id="PS51808">
    <property type="entry name" value="CHCH"/>
    <property type="match status" value="1"/>
</dbReference>
<dbReference type="Gene3D" id="1.10.1370.10">
    <property type="entry name" value="Neurolysin, domain 3"/>
    <property type="match status" value="1"/>
</dbReference>
<dbReference type="InterPro" id="IPR011993">
    <property type="entry name" value="PH-like_dom_sf"/>
</dbReference>
<evidence type="ECO:0000256" key="8">
    <source>
        <dbReference type="ARBA" id="ARBA00022553"/>
    </source>
</evidence>
<evidence type="ECO:0000256" key="29">
    <source>
        <dbReference type="PROSITE-ProRule" id="PRU00191"/>
    </source>
</evidence>
<dbReference type="InterPro" id="IPR016135">
    <property type="entry name" value="UBQ-conjugating_enzyme/RWD"/>
</dbReference>
<evidence type="ECO:0000256" key="24">
    <source>
        <dbReference type="ARBA" id="ARBA00023134"/>
    </source>
</evidence>
<dbReference type="GO" id="GO:0006508">
    <property type="term" value="P:proteolysis"/>
    <property type="evidence" value="ECO:0007669"/>
    <property type="project" value="UniProtKB-KW"/>
</dbReference>
<keyword evidence="9 31" id="KW-0645">Protease</keyword>
<dbReference type="PROSITE" id="PS50003">
    <property type="entry name" value="PH_DOMAIN"/>
    <property type="match status" value="1"/>
</dbReference>
<dbReference type="InterPro" id="IPR024077">
    <property type="entry name" value="Neurolysin/TOP_dom2"/>
</dbReference>
<evidence type="ECO:0000259" key="37">
    <source>
        <dbReference type="PROSITE" id="PS50004"/>
    </source>
</evidence>
<keyword evidence="15 31" id="KW-0862">Zinc</keyword>
<keyword evidence="8" id="KW-0597">Phosphoprotein</keyword>
<gene>
    <name evidence="44" type="ORF">B4U79_00002</name>
    <name evidence="43" type="ORF">B4U79_08169</name>
</gene>
<dbReference type="PROSITE" id="PS50222">
    <property type="entry name" value="EF_HAND_2"/>
    <property type="match status" value="1"/>
</dbReference>
<keyword evidence="25" id="KW-1015">Disulfide bond</keyword>
<dbReference type="SUPFAM" id="SSF50729">
    <property type="entry name" value="PH domain-like"/>
    <property type="match status" value="1"/>
</dbReference>
<dbReference type="InterPro" id="IPR001452">
    <property type="entry name" value="SH3_domain"/>
</dbReference>
<dbReference type="FunFam" id="3.30.505.10:FF:000011">
    <property type="entry name" value="1-phosphatidylinositol 4,5-bisphosphate phosphodiesterase gamma"/>
    <property type="match status" value="1"/>
</dbReference>
<dbReference type="NCBIfam" id="NF008956">
    <property type="entry name" value="PRK12299.1"/>
    <property type="match status" value="1"/>
</dbReference>
<reference evidence="44 45" key="1">
    <citation type="journal article" date="2018" name="Gigascience">
        <title>Genomes of trombidid mites reveal novel predicted allergens and laterally-transferred genes associated with secondary metabolism.</title>
        <authorList>
            <person name="Dong X."/>
            <person name="Chaisiri K."/>
            <person name="Xia D."/>
            <person name="Armstrong S.D."/>
            <person name="Fang Y."/>
            <person name="Donnelly M.J."/>
            <person name="Kadowaki T."/>
            <person name="McGarry J.W."/>
            <person name="Darby A.C."/>
            <person name="Makepeace B.L."/>
        </authorList>
    </citation>
    <scope>NUCLEOTIDE SEQUENCE [LARGE SCALE GENOMIC DNA]</scope>
    <source>
        <strain evidence="44">UoL-WK</strain>
    </source>
</reference>
<evidence type="ECO:0000313" key="44">
    <source>
        <dbReference type="EMBL" id="RWS15208.1"/>
    </source>
</evidence>
<dbReference type="FunFam" id="2.70.210.12:FF:000001">
    <property type="entry name" value="GTPase Obg"/>
    <property type="match status" value="1"/>
</dbReference>
<evidence type="ECO:0000256" key="15">
    <source>
        <dbReference type="ARBA" id="ARBA00022833"/>
    </source>
</evidence>
<dbReference type="Gene3D" id="2.30.30.40">
    <property type="entry name" value="SH3 Domains"/>
    <property type="match status" value="1"/>
</dbReference>
<dbReference type="InterPro" id="IPR056586">
    <property type="entry name" value="EF-hand_PLCG1"/>
</dbReference>
<dbReference type="Pfam" id="PF01432">
    <property type="entry name" value="Peptidase_M3"/>
    <property type="match status" value="1"/>
</dbReference>
<feature type="domain" description="SH2" evidence="34">
    <location>
        <begin position="1286"/>
        <end position="1376"/>
    </location>
</feature>
<dbReference type="CDD" id="cd11825">
    <property type="entry name" value="SH3_PLCgamma"/>
    <property type="match status" value="1"/>
</dbReference>
<evidence type="ECO:0000256" key="32">
    <source>
        <dbReference type="RuleBase" id="RU361133"/>
    </source>
</evidence>
<protein>
    <recommendedName>
        <fullName evidence="5 32">Phosphoinositide phospholipase C</fullName>
        <ecNumber evidence="5 32">3.1.4.11</ecNumber>
    </recommendedName>
</protein>
<dbReference type="CDD" id="cd01898">
    <property type="entry name" value="Obg"/>
    <property type="match status" value="1"/>
</dbReference>
<dbReference type="PROSITE" id="PS51883">
    <property type="entry name" value="OBG"/>
    <property type="match status" value="1"/>
</dbReference>
<evidence type="ECO:0000256" key="26">
    <source>
        <dbReference type="ARBA" id="ARBA00023224"/>
    </source>
</evidence>
<keyword evidence="14 31" id="KW-0378">Hydrolase</keyword>
<dbReference type="Pfam" id="PF00018">
    <property type="entry name" value="SH3_1"/>
    <property type="match status" value="1"/>
</dbReference>
<sequence>MKHESESKSAKQKAKENEDSNPCYAESKHSLQCLELNDYDKEKCKLQFENYQTCKKFWRLITEQRQKQGVFPTLPSPEEREEIKQKLFIPTRFVSTSLASVFNKLSVNAAHTPLFTTDVTGLFGYKELSHDSGFYVMRENAIIEAELLVKRALNPERKQKMVQIFDQLSNCLCKVADMSEFIRFAHPLPRFRMAAEEASMTISAEVEKLNTNKELYDALFKVVNTQDVVPTDDIDNHVAKLFLFDFEQSGIHLSDEKRKLAVRLNESILHLSSYFINNTQAPRNVKQSLLPEGIRHCFHLEGDNVVVNGLYSNAENELVREAAYRIYLYPDDYQNKILTELLIARKFLASMCGFKSYAERAVRGSIADTPEFVKNFLEILTEKLRPLAAEDYQGILEMKKKQSPFAKAVKPWDMPFYTALFRQTQFSKCVASCAPYFSLGSCMDGLNLIFNRLYGVELSVCETKRGEVWNPNIIKLNVSDKYSKTLLGHIYCDFFERESKPNQDCHFTIRGGCQLPNGEYQIPVVVLCLNLPNPNGNYPTLLSPHMVDNLFHEMGHAMHSMLARTPYQHITGTRCSTDLAEVPSILMENFASDPRVIRLMAKHYITGEEIPENLLDIWIESRKSFSASETQLQVFYAMLDQVYHSENPLLNKQNTTEVLEEIQNKYYGLPYVPQTAWQLRFSHLVGYGAKYYSYLVSKAVSHLIWKKLFEEDPLSSAAGDVYKREVLSHGGGKPAKDIVESVLERDVTPESLADSVVEETKMSRIKAQEMEQIIRRLEQGSVLTKFYPKGRPEKRTFCIKRETRQLIWKRPVAGKQIVDSFIDLREVKEVRIGMCSKVFERWQEEAKKWEPSQCFVILYGSSFKLKNVSCAAMSPKECEQWVRGIKYLTVETLNAPYPLQVESWLRKEFYAMEDCNGVITLKDVKQFLPKINFKLPTYKLKEFFQEVDTNKIGEIGFENFAALYHKLIHDNHLFNELFNTYSSDGKTVILQEFSSFLSHEQKDPLSEDERVVSKFMREYLLDPLRDAEEPIFTVPEFMDFLFSKENELWDRRHSQVNQDMNRPLTHYWIASSHNTYLTGDQITSESSTDAYARCLRMGCRSIELDCWDGPDGMPVIYHGYTVTTKIKFIDTLKAIKEHAFVTSEYPVILSIENHCSLPQQRNMATAFQEILGDLLLTQPVSADETEMPSPHLLKRKFIIKHKKLPEGTEMPLISKSQDETEPDISNSVKNGILFLEDPVDKEWKPHFFMLTNDKMYYAEESRNPEDDDESDDRQNSLHPSRDPGGEAAELLRRYSHLGDGTFLVRESETFVGDYSLSFWRQGNVNHCRIRSRQEKGTTKYWLIETVTFNSLYALINHYQTHPLRSQEFSVILTEPVPQPNSHESKEWYHAHMSRQTAEDYLQRLRYDGAFLVRPSEQEENCFAISFRAEDKIKHCRIKQEGRLFVIGNAEFESLVELINWYEKFPLYKNIKLKYPVNAEVVRRIGADPNTQIFTPEGNYMDPASFQSRITVKALYDYQANREDELSFCKHAIITNVLKQDSGWWKGDYGGKKQHWFPSNFVEEIESNDKCDDNSGEAMPLGKLQKGSINIVGCTVISSPNRGREWVFRIVSPSHITPIDISAPSEDEMQDWICKIRETAQSVNDQIRKSKEIERSFKIAKEFSDIIVYCRAVSFDINIGSKTGNHTEMSSFPENKVERWLTRDRCKQFIKYHQQQFSRVYPAGRRIESSNYDPTKMWNCGVQMVALNYQTGDRPMQLNQGKFMQNGGCGYVLKPDFLTSNLEDRNSFDIYNKETLPKSVEPLALIINIIAARHLMKNGRGIVSPFVEIEIVGLEYDSVKLKTSTIRDNGFNPVWKECFTFEVFCPDLALLRFVVYNEDMFGDPNFIGQATYPLKSIPLKNEFSEDLELASLLIMLQMRSLKGNEEAYAQTQELKNQARYLNRAIEEDMANGDALNVERHRLALRSEWTCQSQKECYGERGDGSVVVPRNFRLLEELEQGQKGVGDGTISWGLEDDQDMTLTHWTGMIIGPPRTPYENRIYSLKIECGTNYPDDPPTVRFLSKIKMNGVNESNGIVDRRNIPVLSRWQRSYSIKTVLQELRRAMTLKENMKLSQPPEDEDGNLILPTGRLTNAFPLRYRKEKSSHDRNSYFVDCMRVKVKGGNGGDGCISFLHLFANEMAGPDGGDGGNGGHIIFEADSQVKSLANVNSVYKSPDGERGMSKDMIGKSAEHIYIKVPVGTLVKTETGEIIADLDAEGLKFIAARGGAGGKGNHFFLSNQNRHPRVAERGAIGEEKIWILEMRTVAHAGFVGFPNAGKSTLLQAISRAKPKVASYPFTTLKPVVGIAHYEDYVQLAVADLPGLIPGSHKNKGLGISFLRHLERCVCLMYVIDLSTDDPWSQLDLLKYELEMYRKGLSKRPHVIIGNKYDLAKAKENLEILKNHIAKNTPEGEVPLPVIPLSAKYGENILEFLKHLRALYDLYNKPDKTEEGFVW</sequence>
<dbReference type="InterPro" id="IPR002048">
    <property type="entry name" value="EF_hand_dom"/>
</dbReference>
<evidence type="ECO:0000256" key="1">
    <source>
        <dbReference type="ARBA" id="ARBA00000110"/>
    </source>
</evidence>
<evidence type="ECO:0000256" key="4">
    <source>
        <dbReference type="ARBA" id="ARBA00007699"/>
    </source>
</evidence>
<dbReference type="Pfam" id="PF23329">
    <property type="entry name" value="EF_HAND_1_PLCG"/>
    <property type="match status" value="1"/>
</dbReference>
<dbReference type="Proteomes" id="UP000285301">
    <property type="component" value="Unassembled WGS sequence"/>
</dbReference>
<dbReference type="InterPro" id="IPR014100">
    <property type="entry name" value="GTP-bd_Obg/CgtA"/>
</dbReference>
<evidence type="ECO:0000313" key="45">
    <source>
        <dbReference type="Proteomes" id="UP000285301"/>
    </source>
</evidence>
<proteinExistence type="inferred from homology"/>
<evidence type="ECO:0000256" key="22">
    <source>
        <dbReference type="ARBA" id="ARBA00023098"/>
    </source>
</evidence>
<dbReference type="SUPFAM" id="SSF47072">
    <property type="entry name" value="Cysteine alpha-hairpin motif"/>
    <property type="match status" value="1"/>
</dbReference>
<evidence type="ECO:0000256" key="17">
    <source>
        <dbReference type="ARBA" id="ARBA00022842"/>
    </source>
</evidence>
<evidence type="ECO:0000256" key="12">
    <source>
        <dbReference type="ARBA" id="ARBA00022741"/>
    </source>
</evidence>
<reference evidence="44" key="2">
    <citation type="submission" date="2018-11" db="EMBL/GenBank/DDBJ databases">
        <title>Trombidioid mite genomics.</title>
        <authorList>
            <person name="Dong X."/>
        </authorList>
    </citation>
    <scope>NUCLEOTIDE SEQUENCE</scope>
    <source>
        <strain evidence="44">UoL-WK</strain>
    </source>
</reference>
<keyword evidence="7" id="KW-0690">Ribosome biogenesis</keyword>
<evidence type="ECO:0000256" key="33">
    <source>
        <dbReference type="SAM" id="MobiDB-lite"/>
    </source>
</evidence>
<dbReference type="InterPro" id="IPR000008">
    <property type="entry name" value="C2_dom"/>
</dbReference>
<comment type="cofactor">
    <cofactor evidence="2">
        <name>Ca(2+)</name>
        <dbReference type="ChEBI" id="CHEBI:29108"/>
    </cofactor>
</comment>
<dbReference type="InterPro" id="IPR006169">
    <property type="entry name" value="GTP1_OBG_dom"/>
</dbReference>
<dbReference type="Gene3D" id="1.10.238.10">
    <property type="entry name" value="EF-hand"/>
    <property type="match status" value="2"/>
</dbReference>
<accession>A0A443RIX7</accession>
<evidence type="ECO:0000256" key="20">
    <source>
        <dbReference type="ARBA" id="ARBA00022999"/>
    </source>
</evidence>
<dbReference type="GO" id="GO:0003924">
    <property type="term" value="F:GTPase activity"/>
    <property type="evidence" value="ECO:0007669"/>
    <property type="project" value="InterPro"/>
</dbReference>
<comment type="similarity">
    <text evidence="4">Belongs to the TRAFAC class OBG-HflX-like GTPase superfamily. OBG GTPase family.</text>
</comment>
<dbReference type="FunFam" id="3.40.390.10:FF:000013">
    <property type="entry name" value="Mitochondrial intermediate peptidase"/>
    <property type="match status" value="1"/>
</dbReference>
<name>A0A443RIX7_9ACAR</name>
<dbReference type="SUPFAM" id="SSF82051">
    <property type="entry name" value="Obg GTP-binding protein N-terminal domain"/>
    <property type="match status" value="1"/>
</dbReference>
<feature type="compositionally biased region" description="Basic and acidic residues" evidence="33">
    <location>
        <begin position="1272"/>
        <end position="1285"/>
    </location>
</feature>
<keyword evidence="23" id="KW-0496">Mitochondrion</keyword>
<evidence type="ECO:0000313" key="43">
    <source>
        <dbReference type="EMBL" id="RWS15197.1"/>
    </source>
</evidence>
<evidence type="ECO:0000256" key="9">
    <source>
        <dbReference type="ARBA" id="ARBA00022670"/>
    </source>
</evidence>
<dbReference type="GO" id="GO:0042254">
    <property type="term" value="P:ribosome biogenesis"/>
    <property type="evidence" value="ECO:0007669"/>
    <property type="project" value="UniProtKB-UniRule"/>
</dbReference>
<dbReference type="GO" id="GO:0016829">
    <property type="term" value="F:lyase activity"/>
    <property type="evidence" value="ECO:0007669"/>
    <property type="project" value="UniProtKB-KW"/>
</dbReference>
<dbReference type="SUPFAM" id="SSF51695">
    <property type="entry name" value="PLC-like phosphodiesterases"/>
    <property type="match status" value="1"/>
</dbReference>
<dbReference type="InterPro" id="IPR035023">
    <property type="entry name" value="PLC-gamma_C-SH2"/>
</dbReference>
<dbReference type="InterPro" id="IPR024079">
    <property type="entry name" value="MetalloPept_cat_dom_sf"/>
</dbReference>
<feature type="domain" description="PH" evidence="36">
    <location>
        <begin position="1226"/>
        <end position="1640"/>
    </location>
</feature>
<dbReference type="Gene3D" id="2.70.210.12">
    <property type="entry name" value="GTP1/OBG domain"/>
    <property type="match status" value="1"/>
</dbReference>
<feature type="region of interest" description="Disordered" evidence="33">
    <location>
        <begin position="1"/>
        <end position="24"/>
    </location>
</feature>
<dbReference type="SUPFAM" id="SSF52540">
    <property type="entry name" value="P-loop containing nucleoside triphosphate hydrolases"/>
    <property type="match status" value="1"/>
</dbReference>
<evidence type="ECO:0000259" key="35">
    <source>
        <dbReference type="PROSITE" id="PS50002"/>
    </source>
</evidence>
<keyword evidence="22 32" id="KW-0443">Lipid metabolism</keyword>
<comment type="subcellular location">
    <subcellularLocation>
        <location evidence="3">Mitochondrion</location>
    </subcellularLocation>
</comment>
<dbReference type="GO" id="GO:0048015">
    <property type="term" value="P:phosphatidylinositol-mediated signaling"/>
    <property type="evidence" value="ECO:0007669"/>
    <property type="project" value="TreeGrafter"/>
</dbReference>
<dbReference type="InterPro" id="IPR036726">
    <property type="entry name" value="GTP1_OBG_dom_sf"/>
</dbReference>
<dbReference type="SMART" id="SM00212">
    <property type="entry name" value="UBCc"/>
    <property type="match status" value="1"/>
</dbReference>
<dbReference type="SMART" id="SM00239">
    <property type="entry name" value="C2"/>
    <property type="match status" value="1"/>
</dbReference>
<keyword evidence="11" id="KW-0677">Repeat</keyword>
<dbReference type="HAMAP" id="MF_01454">
    <property type="entry name" value="GTPase_Obg"/>
    <property type="match status" value="1"/>
</dbReference>
<evidence type="ECO:0000256" key="16">
    <source>
        <dbReference type="ARBA" id="ARBA00022837"/>
    </source>
</evidence>
<keyword evidence="10 31" id="KW-0479">Metal-binding</keyword>
<dbReference type="SUPFAM" id="SSF55550">
    <property type="entry name" value="SH2 domain"/>
    <property type="match status" value="2"/>
</dbReference>
<dbReference type="GO" id="GO:0000287">
    <property type="term" value="F:magnesium ion binding"/>
    <property type="evidence" value="ECO:0007669"/>
    <property type="project" value="InterPro"/>
</dbReference>
<dbReference type="Pfam" id="PF00388">
    <property type="entry name" value="PI-PLC-X"/>
    <property type="match status" value="1"/>
</dbReference>
<evidence type="ECO:0000256" key="13">
    <source>
        <dbReference type="ARBA" id="ARBA00022786"/>
    </source>
</evidence>
<dbReference type="CDD" id="cd16201">
    <property type="entry name" value="EFh_PI-PLCgamma"/>
    <property type="match status" value="1"/>
</dbReference>
<dbReference type="GO" id="GO:0048468">
    <property type="term" value="P:cell development"/>
    <property type="evidence" value="ECO:0007669"/>
    <property type="project" value="UniProtKB-ARBA"/>
</dbReference>
<keyword evidence="21 31" id="KW-0482">Metalloprotease</keyword>
<dbReference type="InterPro" id="IPR011992">
    <property type="entry name" value="EF-hand-dom_pair"/>
</dbReference>
<dbReference type="FunFam" id="3.10.110.10:FF:000026">
    <property type="entry name" value="Ubiquitin-conjugating enzyme E2 variant"/>
    <property type="match status" value="1"/>
</dbReference>
<dbReference type="CDD" id="cd00275">
    <property type="entry name" value="C2_PLC_like"/>
    <property type="match status" value="1"/>
</dbReference>
<dbReference type="InterPro" id="IPR027417">
    <property type="entry name" value="P-loop_NTPase"/>
</dbReference>
<dbReference type="SUPFAM" id="SSF50044">
    <property type="entry name" value="SH3-domain"/>
    <property type="match status" value="1"/>
</dbReference>
<dbReference type="SMART" id="SM00148">
    <property type="entry name" value="PLCXc"/>
    <property type="match status" value="1"/>
</dbReference>
<keyword evidence="45" id="KW-1185">Reference proteome</keyword>
<evidence type="ECO:0000259" key="38">
    <source>
        <dbReference type="PROSITE" id="PS50008"/>
    </source>
</evidence>
<evidence type="ECO:0000256" key="5">
    <source>
        <dbReference type="ARBA" id="ARBA00012368"/>
    </source>
</evidence>
<dbReference type="FunFam" id="3.30.505.10:FF:000009">
    <property type="entry name" value="1-phosphatidylinositol 4,5-bisphosphate phosphodiesterase gamma"/>
    <property type="match status" value="1"/>
</dbReference>
<dbReference type="SMART" id="SM00252">
    <property type="entry name" value="SH2"/>
    <property type="match status" value="2"/>
</dbReference>
<dbReference type="InterPro" id="IPR017946">
    <property type="entry name" value="PLC-like_Pdiesterase_TIM-brl"/>
</dbReference>
<dbReference type="Pfam" id="PF00387">
    <property type="entry name" value="PI-PLC-Y"/>
    <property type="match status" value="1"/>
</dbReference>
<dbReference type="Gene3D" id="3.10.110.10">
    <property type="entry name" value="Ubiquitin Conjugating Enzyme"/>
    <property type="match status" value="1"/>
</dbReference>
<keyword evidence="13" id="KW-0833">Ubl conjugation pathway</keyword>
<comment type="catalytic activity">
    <reaction evidence="1">
        <text>an N-(acyl)-sphingosylphosphoethanolamine = an N-(acyl)-sphingosyl-1,3-cyclic phosphate + ethanolamine</text>
        <dbReference type="Rhea" id="RHEA:60648"/>
        <dbReference type="ChEBI" id="CHEBI:57603"/>
        <dbReference type="ChEBI" id="CHEBI:143891"/>
        <dbReference type="ChEBI" id="CHEBI:143892"/>
    </reaction>
</comment>
<feature type="domain" description="SH3" evidence="35">
    <location>
        <begin position="1506"/>
        <end position="1566"/>
    </location>
</feature>
<evidence type="ECO:0000256" key="2">
    <source>
        <dbReference type="ARBA" id="ARBA00001913"/>
    </source>
</evidence>
<evidence type="ECO:0000259" key="34">
    <source>
        <dbReference type="PROSITE" id="PS50001"/>
    </source>
</evidence>
<dbReference type="Gene3D" id="3.30.505.10">
    <property type="entry name" value="SH2 domain"/>
    <property type="match status" value="2"/>
</dbReference>
<dbReference type="Pfam" id="PF01018">
    <property type="entry name" value="GTP1_OBG"/>
    <property type="match status" value="1"/>
</dbReference>
<dbReference type="InterPro" id="IPR000608">
    <property type="entry name" value="UBC"/>
</dbReference>
<dbReference type="EMBL" id="NCKU01000521">
    <property type="protein sequence ID" value="RWS15197.1"/>
    <property type="molecule type" value="Genomic_DNA"/>
</dbReference>
<evidence type="ECO:0000256" key="18">
    <source>
        <dbReference type="ARBA" id="ARBA00022946"/>
    </source>
</evidence>
<dbReference type="InterPro" id="IPR001192">
    <property type="entry name" value="PI-PLC_fam"/>
</dbReference>
<dbReference type="PROSITE" id="PS50001">
    <property type="entry name" value="SH2"/>
    <property type="match status" value="2"/>
</dbReference>
<dbReference type="GO" id="GO:0032587">
    <property type="term" value="C:ruffle membrane"/>
    <property type="evidence" value="ECO:0007669"/>
    <property type="project" value="TreeGrafter"/>
</dbReference>
<dbReference type="InterPro" id="IPR057061">
    <property type="entry name" value="PLCG_EF-hand_2"/>
</dbReference>
<evidence type="ECO:0000259" key="39">
    <source>
        <dbReference type="PROSITE" id="PS50127"/>
    </source>
</evidence>
<evidence type="ECO:0000256" key="21">
    <source>
        <dbReference type="ARBA" id="ARBA00023049"/>
    </source>
</evidence>
<dbReference type="GO" id="GO:0005509">
    <property type="term" value="F:calcium ion binding"/>
    <property type="evidence" value="ECO:0007669"/>
    <property type="project" value="InterPro"/>
</dbReference>
<dbReference type="InterPro" id="IPR031167">
    <property type="entry name" value="G_OBG"/>
</dbReference>
<dbReference type="PRINTS" id="PR00390">
    <property type="entry name" value="PHPHLIPASEC"/>
</dbReference>
<dbReference type="GO" id="GO:0051209">
    <property type="term" value="P:release of sequestered calcium ion into cytosol"/>
    <property type="evidence" value="ECO:0007669"/>
    <property type="project" value="TreeGrafter"/>
</dbReference>
<dbReference type="SUPFAM" id="SSF49562">
    <property type="entry name" value="C2 domain (Calcium/lipid-binding domain, CaLB)"/>
    <property type="match status" value="1"/>
</dbReference>
<feature type="domain" description="PI-PLC Y-box" evidence="38">
    <location>
        <begin position="1662"/>
        <end position="1777"/>
    </location>
</feature>
<keyword evidence="20 29" id="KW-0727">SH2 domain</keyword>
<dbReference type="InterPro" id="IPR033851">
    <property type="entry name" value="M3A_MIP"/>
</dbReference>
<keyword evidence="24" id="KW-0342">GTP-binding</keyword>
<keyword evidence="12" id="KW-0547">Nucleotide-binding</keyword>
<dbReference type="GO" id="GO:0016042">
    <property type="term" value="P:lipid catabolic process"/>
    <property type="evidence" value="ECO:0007669"/>
    <property type="project" value="UniProtKB-KW"/>
</dbReference>
<dbReference type="Gene3D" id="3.40.50.300">
    <property type="entry name" value="P-loop containing nucleotide triphosphate hydrolases"/>
    <property type="match status" value="1"/>
</dbReference>
<evidence type="ECO:0000259" key="36">
    <source>
        <dbReference type="PROSITE" id="PS50003"/>
    </source>
</evidence>
<dbReference type="InterPro" id="IPR001567">
    <property type="entry name" value="Pept_M3A_M3B_dom"/>
</dbReference>